<accession>A0A6A5W6J0</accession>
<dbReference type="Pfam" id="PF01965">
    <property type="entry name" value="DJ-1_PfpI"/>
    <property type="match status" value="1"/>
</dbReference>
<dbReference type="InterPro" id="IPR002818">
    <property type="entry name" value="DJ-1/PfpI"/>
</dbReference>
<dbReference type="PANTHER" id="PTHR43130">
    <property type="entry name" value="ARAC-FAMILY TRANSCRIPTIONAL REGULATOR"/>
    <property type="match status" value="1"/>
</dbReference>
<dbReference type="Proteomes" id="UP000799779">
    <property type="component" value="Unassembled WGS sequence"/>
</dbReference>
<keyword evidence="1" id="KW-1133">Transmembrane helix</keyword>
<proteinExistence type="predicted"/>
<dbReference type="InterPro" id="IPR052158">
    <property type="entry name" value="INH-QAR"/>
</dbReference>
<feature type="domain" description="DJ-1/PfpI" evidence="2">
    <location>
        <begin position="80"/>
        <end position="224"/>
    </location>
</feature>
<dbReference type="SUPFAM" id="SSF52317">
    <property type="entry name" value="Class I glutamine amidotransferase-like"/>
    <property type="match status" value="1"/>
</dbReference>
<feature type="transmembrane region" description="Helical" evidence="1">
    <location>
        <begin position="144"/>
        <end position="167"/>
    </location>
</feature>
<evidence type="ECO:0000313" key="4">
    <source>
        <dbReference type="Proteomes" id="UP000799779"/>
    </source>
</evidence>
<protein>
    <submittedName>
        <fullName evidence="3">Class I glutamine amidotransferase-like protein</fullName>
    </submittedName>
</protein>
<dbReference type="AlphaFoldDB" id="A0A6A5W6J0"/>
<dbReference type="GO" id="GO:0016740">
    <property type="term" value="F:transferase activity"/>
    <property type="evidence" value="ECO:0007669"/>
    <property type="project" value="UniProtKB-KW"/>
</dbReference>
<reference evidence="3" key="1">
    <citation type="journal article" date="2020" name="Stud. Mycol.">
        <title>101 Dothideomycetes genomes: a test case for predicting lifestyles and emergence of pathogens.</title>
        <authorList>
            <person name="Haridas S."/>
            <person name="Albert R."/>
            <person name="Binder M."/>
            <person name="Bloem J."/>
            <person name="Labutti K."/>
            <person name="Salamov A."/>
            <person name="Andreopoulos B."/>
            <person name="Baker S."/>
            <person name="Barry K."/>
            <person name="Bills G."/>
            <person name="Bluhm B."/>
            <person name="Cannon C."/>
            <person name="Castanera R."/>
            <person name="Culley D."/>
            <person name="Daum C."/>
            <person name="Ezra D."/>
            <person name="Gonzalez J."/>
            <person name="Henrissat B."/>
            <person name="Kuo A."/>
            <person name="Liang C."/>
            <person name="Lipzen A."/>
            <person name="Lutzoni F."/>
            <person name="Magnuson J."/>
            <person name="Mondo S."/>
            <person name="Nolan M."/>
            <person name="Ohm R."/>
            <person name="Pangilinan J."/>
            <person name="Park H.-J."/>
            <person name="Ramirez L."/>
            <person name="Alfaro M."/>
            <person name="Sun H."/>
            <person name="Tritt A."/>
            <person name="Yoshinaga Y."/>
            <person name="Zwiers L.-H."/>
            <person name="Turgeon B."/>
            <person name="Goodwin S."/>
            <person name="Spatafora J."/>
            <person name="Crous P."/>
            <person name="Grigoriev I."/>
        </authorList>
    </citation>
    <scope>NUCLEOTIDE SEQUENCE</scope>
    <source>
        <strain evidence="3">CBS 123094</strain>
    </source>
</reference>
<dbReference type="InterPro" id="IPR029062">
    <property type="entry name" value="Class_I_gatase-like"/>
</dbReference>
<keyword evidence="4" id="KW-1185">Reference proteome</keyword>
<evidence type="ECO:0000313" key="3">
    <source>
        <dbReference type="EMBL" id="KAF1997520.1"/>
    </source>
</evidence>
<keyword evidence="1" id="KW-0472">Membrane</keyword>
<gene>
    <name evidence="3" type="ORF">P154DRAFT_278925</name>
</gene>
<organism evidence="3 4">
    <name type="scientific">Amniculicola lignicola CBS 123094</name>
    <dbReference type="NCBI Taxonomy" id="1392246"/>
    <lineage>
        <taxon>Eukaryota</taxon>
        <taxon>Fungi</taxon>
        <taxon>Dikarya</taxon>
        <taxon>Ascomycota</taxon>
        <taxon>Pezizomycotina</taxon>
        <taxon>Dothideomycetes</taxon>
        <taxon>Pleosporomycetidae</taxon>
        <taxon>Pleosporales</taxon>
        <taxon>Amniculicolaceae</taxon>
        <taxon>Amniculicola</taxon>
    </lineage>
</organism>
<keyword evidence="1" id="KW-0812">Transmembrane</keyword>
<dbReference type="PANTHER" id="PTHR43130:SF7">
    <property type="entry name" value="DJ-1_PFPI DOMAIN-CONTAINING PROTEIN"/>
    <property type="match status" value="1"/>
</dbReference>
<evidence type="ECO:0000259" key="2">
    <source>
        <dbReference type="Pfam" id="PF01965"/>
    </source>
</evidence>
<evidence type="ECO:0000256" key="1">
    <source>
        <dbReference type="SAM" id="Phobius"/>
    </source>
</evidence>
<dbReference type="OrthoDB" id="543156at2759"/>
<dbReference type="Gene3D" id="3.40.50.880">
    <property type="match status" value="1"/>
</dbReference>
<name>A0A6A5W6J0_9PLEO</name>
<dbReference type="EMBL" id="ML977612">
    <property type="protein sequence ID" value="KAF1997520.1"/>
    <property type="molecule type" value="Genomic_DNA"/>
</dbReference>
<sequence length="253" mass="27948">MPSPSRAYPDLPSQADLFYFCTTLSTSEEDLNLRYAPPSKSSMKVGVLVLGPDQIQLSDLAVVDILAMIGRNRLSRLHAPTDTLDQAVDELDIRYVSESGEGSFSVTSGTRMPVTNSFENAPQFDVLIIPGTFSLGEIPLPASAFLAIQTSVPIVILSIASGILNLVQTGLLHQRRATGPPSLLPTLRQRYPDTTWPETRWTRHDDIWTSSSAITAIDMVTAWMREYFWDRSDAVEFALSAAGITRLQDYVRI</sequence>
<keyword evidence="3" id="KW-0315">Glutamine amidotransferase</keyword>
<keyword evidence="3" id="KW-0808">Transferase</keyword>